<dbReference type="PANTHER" id="PTHR44154">
    <property type="entry name" value="QUINONE OXIDOREDUCTASE"/>
    <property type="match status" value="1"/>
</dbReference>
<dbReference type="SUPFAM" id="SSF50129">
    <property type="entry name" value="GroES-like"/>
    <property type="match status" value="1"/>
</dbReference>
<dbReference type="InterPro" id="IPR051603">
    <property type="entry name" value="Zinc-ADH_QOR/CCCR"/>
</dbReference>
<dbReference type="AlphaFoldDB" id="A0A2M9BHP5"/>
<dbReference type="EMBL" id="PGEZ01000001">
    <property type="protein sequence ID" value="PJJ57466.1"/>
    <property type="molecule type" value="Genomic_DNA"/>
</dbReference>
<gene>
    <name evidence="3" type="ORF">CLV56_1698</name>
</gene>
<evidence type="ECO:0000313" key="4">
    <source>
        <dbReference type="Proteomes" id="UP000230842"/>
    </source>
</evidence>
<accession>A0A2M9BHP5</accession>
<dbReference type="PANTHER" id="PTHR44154:SF1">
    <property type="entry name" value="QUINONE OXIDOREDUCTASE"/>
    <property type="match status" value="1"/>
</dbReference>
<dbReference type="Proteomes" id="UP000230842">
    <property type="component" value="Unassembled WGS sequence"/>
</dbReference>
<dbReference type="InterPro" id="IPR011032">
    <property type="entry name" value="GroES-like_sf"/>
</dbReference>
<dbReference type="Pfam" id="PF13602">
    <property type="entry name" value="ADH_zinc_N_2"/>
    <property type="match status" value="1"/>
</dbReference>
<keyword evidence="1" id="KW-0521">NADP</keyword>
<keyword evidence="4" id="KW-1185">Reference proteome</keyword>
<dbReference type="Pfam" id="PF08240">
    <property type="entry name" value="ADH_N"/>
    <property type="match status" value="1"/>
</dbReference>
<dbReference type="SUPFAM" id="SSF51735">
    <property type="entry name" value="NAD(P)-binding Rossmann-fold domains"/>
    <property type="match status" value="1"/>
</dbReference>
<dbReference type="InterPro" id="IPR036291">
    <property type="entry name" value="NAD(P)-bd_dom_sf"/>
</dbReference>
<comment type="caution">
    <text evidence="3">The sequence shown here is derived from an EMBL/GenBank/DDBJ whole genome shotgun (WGS) entry which is preliminary data.</text>
</comment>
<dbReference type="CDD" id="cd05289">
    <property type="entry name" value="MDR_like_2"/>
    <property type="match status" value="1"/>
</dbReference>
<organism evidence="3 4">
    <name type="scientific">Mumia flava</name>
    <dbReference type="NCBI Taxonomy" id="1348852"/>
    <lineage>
        <taxon>Bacteria</taxon>
        <taxon>Bacillati</taxon>
        <taxon>Actinomycetota</taxon>
        <taxon>Actinomycetes</taxon>
        <taxon>Propionibacteriales</taxon>
        <taxon>Nocardioidaceae</taxon>
        <taxon>Mumia</taxon>
    </lineage>
</organism>
<dbReference type="InterPro" id="IPR013154">
    <property type="entry name" value="ADH-like_N"/>
</dbReference>
<dbReference type="Gene3D" id="3.90.180.10">
    <property type="entry name" value="Medium-chain alcohol dehydrogenases, catalytic domain"/>
    <property type="match status" value="1"/>
</dbReference>
<feature type="domain" description="Enoyl reductase (ER)" evidence="2">
    <location>
        <begin position="33"/>
        <end position="331"/>
    </location>
</feature>
<dbReference type="Gene3D" id="3.40.50.720">
    <property type="entry name" value="NAD(P)-binding Rossmann-like Domain"/>
    <property type="match status" value="1"/>
</dbReference>
<dbReference type="InterPro" id="IPR020843">
    <property type="entry name" value="ER"/>
</dbReference>
<evidence type="ECO:0000256" key="1">
    <source>
        <dbReference type="ARBA" id="ARBA00022857"/>
    </source>
</evidence>
<dbReference type="GO" id="GO:0016491">
    <property type="term" value="F:oxidoreductase activity"/>
    <property type="evidence" value="ECO:0007669"/>
    <property type="project" value="InterPro"/>
</dbReference>
<reference evidence="3 4" key="1">
    <citation type="submission" date="2017-11" db="EMBL/GenBank/DDBJ databases">
        <title>Genomic Encyclopedia of Archaeal and Bacterial Type Strains, Phase II (KMG-II): From Individual Species to Whole Genera.</title>
        <authorList>
            <person name="Goeker M."/>
        </authorList>
    </citation>
    <scope>NUCLEOTIDE SEQUENCE [LARGE SCALE GENOMIC DNA]</scope>
    <source>
        <strain evidence="3 4">DSM 27763</strain>
    </source>
</reference>
<dbReference type="SMART" id="SM00829">
    <property type="entry name" value="PKS_ER"/>
    <property type="match status" value="1"/>
</dbReference>
<evidence type="ECO:0000313" key="3">
    <source>
        <dbReference type="EMBL" id="PJJ57466.1"/>
    </source>
</evidence>
<name>A0A2M9BHP5_9ACTN</name>
<protein>
    <submittedName>
        <fullName evidence="3">NADPH:quinone reductase-like Zn-dependent oxidoreductase</fullName>
    </submittedName>
</protein>
<evidence type="ECO:0000259" key="2">
    <source>
        <dbReference type="SMART" id="SM00829"/>
    </source>
</evidence>
<sequence length="338" mass="34839">MTEYHRLVGRYVPVPARGSVRVMTTQVRPRTFGDPDVLEVREVAEPEPGDGQVRVAVHAIDVNPWDVTSYSGRAGTDPTLLDGLGSGVSGTVSAVGPGVEAYEPGDPVTTRRVDGSSYASDVLVAEADLLPMPAGTSYETTAALFLKGGTAAHLLEATALTAGETVLVHGGAGGAGTMAVQLAVLAGARVIATAGARNADYLISLGATPVTYGEGLADRVRGAAPDGVDVAFDLVGTDEAVAVSLELVADLRRIATVVRFDAAGEHGFRALGYGPGGELGSDVRAAAAPELLRLHALGRLRVEIRHAYPLVQAARAHRDLETGHGRGALVLIARPEHG</sequence>
<proteinExistence type="predicted"/>